<feature type="compositionally biased region" description="Polar residues" evidence="1">
    <location>
        <begin position="118"/>
        <end position="141"/>
    </location>
</feature>
<keyword evidence="3" id="KW-1185">Reference proteome</keyword>
<dbReference type="Proteomes" id="UP000008066">
    <property type="component" value="Unassembled WGS sequence"/>
</dbReference>
<dbReference type="EMBL" id="GL988043">
    <property type="protein sequence ID" value="EGS19955.1"/>
    <property type="molecule type" value="Genomic_DNA"/>
</dbReference>
<name>G0S944_CHATD</name>
<dbReference type="OMA" id="VVSIWIP"/>
<dbReference type="InterPro" id="IPR015943">
    <property type="entry name" value="WD40/YVTN_repeat-like_dom_sf"/>
</dbReference>
<gene>
    <name evidence="2" type="ORF">CTHT_0044490</name>
</gene>
<reference evidence="2 3" key="1">
    <citation type="journal article" date="2011" name="Cell">
        <title>Insight into structure and assembly of the nuclear pore complex by utilizing the genome of a eukaryotic thermophile.</title>
        <authorList>
            <person name="Amlacher S."/>
            <person name="Sarges P."/>
            <person name="Flemming D."/>
            <person name="van Noort V."/>
            <person name="Kunze R."/>
            <person name="Devos D.P."/>
            <person name="Arumugam M."/>
            <person name="Bork P."/>
            <person name="Hurt E."/>
        </authorList>
    </citation>
    <scope>NUCLEOTIDE SEQUENCE [LARGE SCALE GENOMIC DNA]</scope>
    <source>
        <strain evidence="3">DSM 1495 / CBS 144.50 / IMI 039719</strain>
    </source>
</reference>
<sequence length="604" mass="65249">MEPFAHANDLDDMADKLSQLSTSSQPYDDRPRIPSIPRSDSPRTFFDDFIPRPGTAKSQAGSERRPSRGSTLGLSIFPAPKGPAPNRPLPAVPPLNRANSHRTSLQQSIDGSEAGVSGDTSHYSQSSAASTLERTSTNGSGSAASPLSPPPLSPLKLSELRKKLYQPLQPPIADSGVTLHHWKQLTSTDKPSKDPTIYFFDVSVTSATLASKHGNNLVKVWSVSTGEVLSSLKISCYTTAQRRSREYFVRSHAVLSEPQSLIAIATGFGDTLEIYDWSRKKRLQTIDAANRWAAARSSNSLDTTWCPLATYRSDTHTIDLYTVARTSALSKKPLKKARSIDLTKCNLPILPKFPELAFSSTSPLLVTASGPRPPRPGHPPPQNETLLVAWEIHDGAPANTPYKLVTPWQHPEIETALPSGLATYGSVAVSIWIPASYKAVPIPGGQGGFHIQPVQVPYRYVLVWDFSVNSTRTFRIPNAQAACISPDCRFIAYCDASGVESGARGCLALLDAMSGKMLWCWPDPDAPVGGQEDLERELGGSLRAVSEMAFSEDGGFLFVGEDRGGIHVFEVRERDKVKGVQGLGQGEWEKAAGSGVSVVPVPSA</sequence>
<evidence type="ECO:0000313" key="3">
    <source>
        <dbReference type="Proteomes" id="UP000008066"/>
    </source>
</evidence>
<feature type="compositionally biased region" description="Polar residues" evidence="1">
    <location>
        <begin position="101"/>
        <end position="110"/>
    </location>
</feature>
<feature type="compositionally biased region" description="Low complexity" evidence="1">
    <location>
        <begin position="33"/>
        <end position="43"/>
    </location>
</feature>
<dbReference type="InterPro" id="IPR011044">
    <property type="entry name" value="Quino_amine_DH_bsu"/>
</dbReference>
<proteinExistence type="predicted"/>
<dbReference type="AlphaFoldDB" id="G0S944"/>
<dbReference type="RefSeq" id="XP_006694840.1">
    <property type="nucleotide sequence ID" value="XM_006694777.1"/>
</dbReference>
<feature type="region of interest" description="Disordered" evidence="1">
    <location>
        <begin position="1"/>
        <end position="155"/>
    </location>
</feature>
<dbReference type="OrthoDB" id="5242786at2759"/>
<evidence type="ECO:0000256" key="1">
    <source>
        <dbReference type="SAM" id="MobiDB-lite"/>
    </source>
</evidence>
<accession>G0S944</accession>
<dbReference type="HOGENOM" id="CLU_021913_0_0_1"/>
<dbReference type="STRING" id="759272.G0S944"/>
<dbReference type="KEGG" id="cthr:CTHT_0044490"/>
<dbReference type="eggNOG" id="ENOG502RN85">
    <property type="taxonomic scope" value="Eukaryota"/>
</dbReference>
<organism evidence="3">
    <name type="scientific">Chaetomium thermophilum (strain DSM 1495 / CBS 144.50 / IMI 039719)</name>
    <name type="common">Thermochaetoides thermophila</name>
    <dbReference type="NCBI Taxonomy" id="759272"/>
    <lineage>
        <taxon>Eukaryota</taxon>
        <taxon>Fungi</taxon>
        <taxon>Dikarya</taxon>
        <taxon>Ascomycota</taxon>
        <taxon>Pezizomycotina</taxon>
        <taxon>Sordariomycetes</taxon>
        <taxon>Sordariomycetidae</taxon>
        <taxon>Sordariales</taxon>
        <taxon>Chaetomiaceae</taxon>
        <taxon>Thermochaetoides</taxon>
    </lineage>
</organism>
<evidence type="ECO:0000313" key="2">
    <source>
        <dbReference type="EMBL" id="EGS19955.1"/>
    </source>
</evidence>
<feature type="compositionally biased region" description="Pro residues" evidence="1">
    <location>
        <begin position="80"/>
        <end position="93"/>
    </location>
</feature>
<dbReference type="Gene3D" id="2.130.10.10">
    <property type="entry name" value="YVTN repeat-like/Quinoprotein amine dehydrogenase"/>
    <property type="match status" value="1"/>
</dbReference>
<protein>
    <submittedName>
        <fullName evidence="2">Uncharacterized protein</fullName>
    </submittedName>
</protein>
<dbReference type="SUPFAM" id="SSF50969">
    <property type="entry name" value="YVTN repeat-like/Quinoprotein amine dehydrogenase"/>
    <property type="match status" value="1"/>
</dbReference>
<dbReference type="GeneID" id="18258487"/>